<evidence type="ECO:0000256" key="1">
    <source>
        <dbReference type="ARBA" id="ARBA00004167"/>
    </source>
</evidence>
<dbReference type="GO" id="GO:0071944">
    <property type="term" value="C:cell periphery"/>
    <property type="evidence" value="ECO:0007669"/>
    <property type="project" value="UniProtKB-ARBA"/>
</dbReference>
<protein>
    <recommendedName>
        <fullName evidence="9">Mid2 domain-containing protein</fullName>
    </recommendedName>
</protein>
<keyword evidence="8" id="KW-1185">Reference proteome</keyword>
<dbReference type="RefSeq" id="XP_044725708.1">
    <property type="nucleotide sequence ID" value="XM_044859308.1"/>
</dbReference>
<evidence type="ECO:0000256" key="5">
    <source>
        <dbReference type="SAM" id="MobiDB-lite"/>
    </source>
</evidence>
<evidence type="ECO:0000313" key="7">
    <source>
        <dbReference type="EMBL" id="KAH0968195.1"/>
    </source>
</evidence>
<gene>
    <name evidence="7" type="ORF">HRG_00837</name>
</gene>
<keyword evidence="3 6" id="KW-1133">Transmembrane helix</keyword>
<dbReference type="GO" id="GO:0016020">
    <property type="term" value="C:membrane"/>
    <property type="evidence" value="ECO:0007669"/>
    <property type="project" value="UniProtKB-SubCell"/>
</dbReference>
<feature type="region of interest" description="Disordered" evidence="5">
    <location>
        <begin position="1"/>
        <end position="67"/>
    </location>
</feature>
<sequence>MDEELPVTSGTSQTSDSSTSQTSDSGISTPRPTRSSTTSLSTTSSTTQTPAPTDDGNGSGSGANVGAIVGGALGGLAALAAVGVAAWLLLRRRKNPTPEIPVLQVTQRNPSTYSMVPQSYDSQINVNSQHVR</sequence>
<dbReference type="InterPro" id="IPR051694">
    <property type="entry name" value="Immunoregulatory_rcpt-like"/>
</dbReference>
<evidence type="ECO:0000256" key="3">
    <source>
        <dbReference type="ARBA" id="ARBA00022989"/>
    </source>
</evidence>
<name>A0A9P8SNS7_9HYPO</name>
<feature type="transmembrane region" description="Helical" evidence="6">
    <location>
        <begin position="65"/>
        <end position="90"/>
    </location>
</feature>
<evidence type="ECO:0000256" key="2">
    <source>
        <dbReference type="ARBA" id="ARBA00022692"/>
    </source>
</evidence>
<proteinExistence type="predicted"/>
<dbReference type="Proteomes" id="UP000824596">
    <property type="component" value="Unassembled WGS sequence"/>
</dbReference>
<evidence type="ECO:0008006" key="9">
    <source>
        <dbReference type="Google" id="ProtNLM"/>
    </source>
</evidence>
<organism evidence="7 8">
    <name type="scientific">Hirsutella rhossiliensis</name>
    <dbReference type="NCBI Taxonomy" id="111463"/>
    <lineage>
        <taxon>Eukaryota</taxon>
        <taxon>Fungi</taxon>
        <taxon>Dikarya</taxon>
        <taxon>Ascomycota</taxon>
        <taxon>Pezizomycotina</taxon>
        <taxon>Sordariomycetes</taxon>
        <taxon>Hypocreomycetidae</taxon>
        <taxon>Hypocreales</taxon>
        <taxon>Ophiocordycipitaceae</taxon>
        <taxon>Hirsutella</taxon>
    </lineage>
</organism>
<dbReference type="PANTHER" id="PTHR15549">
    <property type="entry name" value="PAIRED IMMUNOGLOBULIN-LIKE TYPE 2 RECEPTOR"/>
    <property type="match status" value="1"/>
</dbReference>
<evidence type="ECO:0000313" key="8">
    <source>
        <dbReference type="Proteomes" id="UP000824596"/>
    </source>
</evidence>
<dbReference type="PANTHER" id="PTHR15549:SF26">
    <property type="entry name" value="AXIAL BUDDING PATTERN PROTEIN 2-RELATED"/>
    <property type="match status" value="1"/>
</dbReference>
<comment type="caution">
    <text evidence="7">The sequence shown here is derived from an EMBL/GenBank/DDBJ whole genome shotgun (WGS) entry which is preliminary data.</text>
</comment>
<accession>A0A9P8SNS7</accession>
<feature type="compositionally biased region" description="Gly residues" evidence="5">
    <location>
        <begin position="57"/>
        <end position="67"/>
    </location>
</feature>
<reference evidence="7" key="1">
    <citation type="submission" date="2021-09" db="EMBL/GenBank/DDBJ databases">
        <title>A high-quality genome of the endoparasitic fungus Hirsutella rhossiliensis with a comparison of Hirsutella genomes reveals transposable elements contributing to genome size variation.</title>
        <authorList>
            <person name="Lin R."/>
            <person name="Jiao Y."/>
            <person name="Sun X."/>
            <person name="Ling J."/>
            <person name="Xie B."/>
            <person name="Cheng X."/>
        </authorList>
    </citation>
    <scope>NUCLEOTIDE SEQUENCE</scope>
    <source>
        <strain evidence="7">HR02</strain>
    </source>
</reference>
<feature type="compositionally biased region" description="Low complexity" evidence="5">
    <location>
        <begin position="8"/>
        <end position="53"/>
    </location>
</feature>
<keyword evidence="2 6" id="KW-0812">Transmembrane</keyword>
<dbReference type="EMBL" id="JAIZPD010000001">
    <property type="protein sequence ID" value="KAH0968195.1"/>
    <property type="molecule type" value="Genomic_DNA"/>
</dbReference>
<evidence type="ECO:0000256" key="6">
    <source>
        <dbReference type="SAM" id="Phobius"/>
    </source>
</evidence>
<comment type="subcellular location">
    <subcellularLocation>
        <location evidence="1">Membrane</location>
        <topology evidence="1">Single-pass membrane protein</topology>
    </subcellularLocation>
</comment>
<dbReference type="AlphaFoldDB" id="A0A9P8SNS7"/>
<evidence type="ECO:0000256" key="4">
    <source>
        <dbReference type="ARBA" id="ARBA00023136"/>
    </source>
</evidence>
<keyword evidence="4 6" id="KW-0472">Membrane</keyword>
<dbReference type="GeneID" id="68349966"/>